<feature type="domain" description="Shikimate dehydrogenase substrate binding N-terminal" evidence="7">
    <location>
        <begin position="47"/>
        <end position="129"/>
    </location>
</feature>
<keyword evidence="3" id="KW-0521">NADP</keyword>
<gene>
    <name evidence="9" type="ORF">METZ01_LOCUS316260</name>
</gene>
<dbReference type="HAMAP" id="MF_00222">
    <property type="entry name" value="Shikimate_DH_AroE"/>
    <property type="match status" value="1"/>
</dbReference>
<proteinExistence type="inferred from homology"/>
<sequence>MSFYPLLGCSQDQLAAAQPRLSWGLPGKLLSTSLETRAMSDTDRYAVIGHPIAHSKSPIIHQLFAKQTGEQISYEALDVLPEQLQASIISFTQKGGKGLNVTLPHKRKAAEIVDTLTDRARIAGAVNTITQQQSGELEGDNTDGVGLVADLTNNLGIILQGARIAILGAGGATRGVVPQVLEAHPEELVIANRSEEKAKALADCFLPLGKITSSSFRDLRDKSFNLVINATSAGIDGMVPAFPESILGPDTICYDLSYSIKDTPFVAWSRNHGSREAHQGWGMLVEQAAESFCIWRGIRPDTDLVLRRLR</sequence>
<dbReference type="GO" id="GO:0005829">
    <property type="term" value="C:cytosol"/>
    <property type="evidence" value="ECO:0007669"/>
    <property type="project" value="TreeGrafter"/>
</dbReference>
<dbReference type="UniPathway" id="UPA00053">
    <property type="reaction ID" value="UER00087"/>
</dbReference>
<accession>A0A382NQP5</accession>
<dbReference type="CDD" id="cd01065">
    <property type="entry name" value="NAD_bind_Shikimate_DH"/>
    <property type="match status" value="1"/>
</dbReference>
<dbReference type="InterPro" id="IPR011342">
    <property type="entry name" value="Shikimate_DH"/>
</dbReference>
<dbReference type="InterPro" id="IPR013708">
    <property type="entry name" value="Shikimate_DH-bd_N"/>
</dbReference>
<dbReference type="Pfam" id="PF08501">
    <property type="entry name" value="Shikimate_dh_N"/>
    <property type="match status" value="1"/>
</dbReference>
<dbReference type="GO" id="GO:0008652">
    <property type="term" value="P:amino acid biosynthetic process"/>
    <property type="evidence" value="ECO:0007669"/>
    <property type="project" value="UniProtKB-KW"/>
</dbReference>
<evidence type="ECO:0000256" key="5">
    <source>
        <dbReference type="ARBA" id="ARBA00023141"/>
    </source>
</evidence>
<dbReference type="Pfam" id="PF01488">
    <property type="entry name" value="Shikimate_DH"/>
    <property type="match status" value="1"/>
</dbReference>
<dbReference type="InterPro" id="IPR046346">
    <property type="entry name" value="Aminoacid_DH-like_N_sf"/>
</dbReference>
<organism evidence="9">
    <name type="scientific">marine metagenome</name>
    <dbReference type="NCBI Taxonomy" id="408172"/>
    <lineage>
        <taxon>unclassified sequences</taxon>
        <taxon>metagenomes</taxon>
        <taxon>ecological metagenomes</taxon>
    </lineage>
</organism>
<dbReference type="InterPro" id="IPR006151">
    <property type="entry name" value="Shikm_DH/Glu-tRNA_Rdtase"/>
</dbReference>
<evidence type="ECO:0000256" key="1">
    <source>
        <dbReference type="ARBA" id="ARBA00012962"/>
    </source>
</evidence>
<dbReference type="Gene3D" id="3.40.50.10860">
    <property type="entry name" value="Leucine Dehydrogenase, chain A, domain 1"/>
    <property type="match status" value="1"/>
</dbReference>
<dbReference type="SUPFAM" id="SSF51735">
    <property type="entry name" value="NAD(P)-binding Rossmann-fold domains"/>
    <property type="match status" value="1"/>
</dbReference>
<dbReference type="EC" id="1.1.1.25" evidence="1"/>
<evidence type="ECO:0000256" key="4">
    <source>
        <dbReference type="ARBA" id="ARBA00023002"/>
    </source>
</evidence>
<evidence type="ECO:0000259" key="8">
    <source>
        <dbReference type="Pfam" id="PF18317"/>
    </source>
</evidence>
<evidence type="ECO:0000313" key="9">
    <source>
        <dbReference type="EMBL" id="SVC63406.1"/>
    </source>
</evidence>
<dbReference type="Gene3D" id="3.40.50.720">
    <property type="entry name" value="NAD(P)-binding Rossmann-like Domain"/>
    <property type="match status" value="1"/>
</dbReference>
<dbReference type="FunFam" id="3.40.50.10860:FF:000006">
    <property type="entry name" value="Shikimate dehydrogenase (NADP(+))"/>
    <property type="match status" value="1"/>
</dbReference>
<dbReference type="PANTHER" id="PTHR21089:SF1">
    <property type="entry name" value="BIFUNCTIONAL 3-DEHYDROQUINATE DEHYDRATASE_SHIKIMATE DEHYDROGENASE, CHLOROPLASTIC"/>
    <property type="match status" value="1"/>
</dbReference>
<feature type="domain" description="SDH C-terminal" evidence="8">
    <location>
        <begin position="280"/>
        <end position="310"/>
    </location>
</feature>
<evidence type="ECO:0000259" key="7">
    <source>
        <dbReference type="Pfam" id="PF08501"/>
    </source>
</evidence>
<dbReference type="EMBL" id="UINC01102074">
    <property type="protein sequence ID" value="SVC63406.1"/>
    <property type="molecule type" value="Genomic_DNA"/>
</dbReference>
<dbReference type="AlphaFoldDB" id="A0A382NQP5"/>
<dbReference type="GO" id="GO:0050661">
    <property type="term" value="F:NADP binding"/>
    <property type="evidence" value="ECO:0007669"/>
    <property type="project" value="InterPro"/>
</dbReference>
<dbReference type="SUPFAM" id="SSF53223">
    <property type="entry name" value="Aminoacid dehydrogenase-like, N-terminal domain"/>
    <property type="match status" value="1"/>
</dbReference>
<dbReference type="InterPro" id="IPR041121">
    <property type="entry name" value="SDH_C"/>
</dbReference>
<dbReference type="NCBIfam" id="NF001310">
    <property type="entry name" value="PRK00258.1-2"/>
    <property type="match status" value="1"/>
</dbReference>
<name>A0A382NQP5_9ZZZZ</name>
<feature type="domain" description="Quinate/shikimate 5-dehydrogenase/glutamyl-tRNA reductase" evidence="6">
    <location>
        <begin position="159"/>
        <end position="233"/>
    </location>
</feature>
<evidence type="ECO:0000259" key="6">
    <source>
        <dbReference type="Pfam" id="PF01488"/>
    </source>
</evidence>
<keyword evidence="4" id="KW-0560">Oxidoreductase</keyword>
<dbReference type="Pfam" id="PF18317">
    <property type="entry name" value="SDH_C"/>
    <property type="match status" value="1"/>
</dbReference>
<reference evidence="9" key="1">
    <citation type="submission" date="2018-05" db="EMBL/GenBank/DDBJ databases">
        <authorList>
            <person name="Lanie J.A."/>
            <person name="Ng W.-L."/>
            <person name="Kazmierczak K.M."/>
            <person name="Andrzejewski T.M."/>
            <person name="Davidsen T.M."/>
            <person name="Wayne K.J."/>
            <person name="Tettelin H."/>
            <person name="Glass J.I."/>
            <person name="Rusch D."/>
            <person name="Podicherti R."/>
            <person name="Tsui H.-C.T."/>
            <person name="Winkler M.E."/>
        </authorList>
    </citation>
    <scope>NUCLEOTIDE SEQUENCE</scope>
</reference>
<keyword evidence="5" id="KW-0057">Aromatic amino acid biosynthesis</keyword>
<dbReference type="GO" id="GO:0004764">
    <property type="term" value="F:shikimate 3-dehydrogenase (NADP+) activity"/>
    <property type="evidence" value="ECO:0007669"/>
    <property type="project" value="UniProtKB-EC"/>
</dbReference>
<dbReference type="GO" id="GO:0019632">
    <property type="term" value="P:shikimate metabolic process"/>
    <property type="evidence" value="ECO:0007669"/>
    <property type="project" value="InterPro"/>
</dbReference>
<dbReference type="InterPro" id="IPR036291">
    <property type="entry name" value="NAD(P)-bd_dom_sf"/>
</dbReference>
<dbReference type="NCBIfam" id="TIGR00507">
    <property type="entry name" value="aroE"/>
    <property type="match status" value="1"/>
</dbReference>
<dbReference type="GO" id="GO:0009073">
    <property type="term" value="P:aromatic amino acid family biosynthetic process"/>
    <property type="evidence" value="ECO:0007669"/>
    <property type="project" value="UniProtKB-KW"/>
</dbReference>
<evidence type="ECO:0000256" key="3">
    <source>
        <dbReference type="ARBA" id="ARBA00022857"/>
    </source>
</evidence>
<keyword evidence="2" id="KW-0028">Amino-acid biosynthesis</keyword>
<evidence type="ECO:0000256" key="2">
    <source>
        <dbReference type="ARBA" id="ARBA00022605"/>
    </source>
</evidence>
<dbReference type="GO" id="GO:0009423">
    <property type="term" value="P:chorismate biosynthetic process"/>
    <property type="evidence" value="ECO:0007669"/>
    <property type="project" value="UniProtKB-UniPathway"/>
</dbReference>
<dbReference type="PANTHER" id="PTHR21089">
    <property type="entry name" value="SHIKIMATE DEHYDROGENASE"/>
    <property type="match status" value="1"/>
</dbReference>
<dbReference type="InterPro" id="IPR022893">
    <property type="entry name" value="Shikimate_DH_fam"/>
</dbReference>
<protein>
    <recommendedName>
        <fullName evidence="1">shikimate dehydrogenase (NADP(+))</fullName>
        <ecNumber evidence="1">1.1.1.25</ecNumber>
    </recommendedName>
</protein>